<organism evidence="2 3">
    <name type="scientific">Favolaschia claudopus</name>
    <dbReference type="NCBI Taxonomy" id="2862362"/>
    <lineage>
        <taxon>Eukaryota</taxon>
        <taxon>Fungi</taxon>
        <taxon>Dikarya</taxon>
        <taxon>Basidiomycota</taxon>
        <taxon>Agaricomycotina</taxon>
        <taxon>Agaricomycetes</taxon>
        <taxon>Agaricomycetidae</taxon>
        <taxon>Agaricales</taxon>
        <taxon>Marasmiineae</taxon>
        <taxon>Mycenaceae</taxon>
        <taxon>Favolaschia</taxon>
    </lineage>
</organism>
<name>A0AAW0A527_9AGAR</name>
<evidence type="ECO:0000313" key="2">
    <source>
        <dbReference type="EMBL" id="KAK7000663.1"/>
    </source>
</evidence>
<feature type="transmembrane region" description="Helical" evidence="1">
    <location>
        <begin position="69"/>
        <end position="87"/>
    </location>
</feature>
<evidence type="ECO:0000313" key="3">
    <source>
        <dbReference type="Proteomes" id="UP001362999"/>
    </source>
</evidence>
<dbReference type="Proteomes" id="UP001362999">
    <property type="component" value="Unassembled WGS sequence"/>
</dbReference>
<gene>
    <name evidence="2" type="ORF">R3P38DRAFT_3057208</name>
</gene>
<protein>
    <submittedName>
        <fullName evidence="2">Uncharacterized protein</fullName>
    </submittedName>
</protein>
<sequence>MSFRHRREHLQRSAAARTVLACSRPRRPSASSMKISTFWKLVTLHSLLMGLASLLASPSDNPRVLAPRHAMPLLYLYPCVVVMISMTHPRLHRKQRFEDASSTPPLSSSPYRTNAALWHLSAARCTRR</sequence>
<keyword evidence="1" id="KW-0472">Membrane</keyword>
<feature type="transmembrane region" description="Helical" evidence="1">
    <location>
        <begin position="37"/>
        <end position="57"/>
    </location>
</feature>
<proteinExistence type="predicted"/>
<keyword evidence="1" id="KW-1133">Transmembrane helix</keyword>
<keyword evidence="3" id="KW-1185">Reference proteome</keyword>
<comment type="caution">
    <text evidence="2">The sequence shown here is derived from an EMBL/GenBank/DDBJ whole genome shotgun (WGS) entry which is preliminary data.</text>
</comment>
<accession>A0AAW0A527</accession>
<evidence type="ECO:0000256" key="1">
    <source>
        <dbReference type="SAM" id="Phobius"/>
    </source>
</evidence>
<dbReference type="AlphaFoldDB" id="A0AAW0A527"/>
<keyword evidence="1" id="KW-0812">Transmembrane</keyword>
<dbReference type="EMBL" id="JAWWNJ010000088">
    <property type="protein sequence ID" value="KAK7000663.1"/>
    <property type="molecule type" value="Genomic_DNA"/>
</dbReference>
<reference evidence="2 3" key="1">
    <citation type="journal article" date="2024" name="J Genomics">
        <title>Draft genome sequencing and assembly of Favolaschia claudopus CIRM-BRFM 2984 isolated from oak limbs.</title>
        <authorList>
            <person name="Navarro D."/>
            <person name="Drula E."/>
            <person name="Chaduli D."/>
            <person name="Cazenave R."/>
            <person name="Ahrendt S."/>
            <person name="Wang J."/>
            <person name="Lipzen A."/>
            <person name="Daum C."/>
            <person name="Barry K."/>
            <person name="Grigoriev I.V."/>
            <person name="Favel A."/>
            <person name="Rosso M.N."/>
            <person name="Martin F."/>
        </authorList>
    </citation>
    <scope>NUCLEOTIDE SEQUENCE [LARGE SCALE GENOMIC DNA]</scope>
    <source>
        <strain evidence="2 3">CIRM-BRFM 2984</strain>
    </source>
</reference>